<keyword evidence="3" id="KW-0378">Hydrolase</keyword>
<gene>
    <name evidence="3" type="ORF">PISL3812_10014</name>
</gene>
<dbReference type="Proteomes" id="UP000054383">
    <property type="component" value="Unassembled WGS sequence"/>
</dbReference>
<dbReference type="Gene3D" id="3.40.50.1820">
    <property type="entry name" value="alpha/beta hydrolase"/>
    <property type="match status" value="1"/>
</dbReference>
<evidence type="ECO:0000259" key="2">
    <source>
        <dbReference type="Pfam" id="PF00561"/>
    </source>
</evidence>
<dbReference type="InterPro" id="IPR029058">
    <property type="entry name" value="AB_hydrolase_fold"/>
</dbReference>
<dbReference type="InterPro" id="IPR000073">
    <property type="entry name" value="AB_hydrolase_1"/>
</dbReference>
<proteinExistence type="predicted"/>
<evidence type="ECO:0000256" key="1">
    <source>
        <dbReference type="SAM" id="MobiDB-lite"/>
    </source>
</evidence>
<feature type="domain" description="AB hydrolase-1" evidence="2">
    <location>
        <begin position="33"/>
        <end position="157"/>
    </location>
</feature>
<dbReference type="PANTHER" id="PTHR43798">
    <property type="entry name" value="MONOACYLGLYCEROL LIPASE"/>
    <property type="match status" value="1"/>
</dbReference>
<feature type="region of interest" description="Disordered" evidence="1">
    <location>
        <begin position="226"/>
        <end position="277"/>
    </location>
</feature>
<dbReference type="STRING" id="28573.A0A0U1MD34"/>
<protein>
    <submittedName>
        <fullName evidence="3">Alpha/beta hydrolase fold protein</fullName>
    </submittedName>
</protein>
<dbReference type="GO" id="GO:0016020">
    <property type="term" value="C:membrane"/>
    <property type="evidence" value="ECO:0007669"/>
    <property type="project" value="TreeGrafter"/>
</dbReference>
<dbReference type="GO" id="GO:0016787">
    <property type="term" value="F:hydrolase activity"/>
    <property type="evidence" value="ECO:0007669"/>
    <property type="project" value="UniProtKB-KW"/>
</dbReference>
<organism evidence="3 4">
    <name type="scientific">Talaromyces islandicus</name>
    <name type="common">Penicillium islandicum</name>
    <dbReference type="NCBI Taxonomy" id="28573"/>
    <lineage>
        <taxon>Eukaryota</taxon>
        <taxon>Fungi</taxon>
        <taxon>Dikarya</taxon>
        <taxon>Ascomycota</taxon>
        <taxon>Pezizomycotina</taxon>
        <taxon>Eurotiomycetes</taxon>
        <taxon>Eurotiomycetidae</taxon>
        <taxon>Eurotiales</taxon>
        <taxon>Trichocomaceae</taxon>
        <taxon>Talaromyces</taxon>
        <taxon>Talaromyces sect. Islandici</taxon>
    </lineage>
</organism>
<dbReference type="EMBL" id="CVMT01000051">
    <property type="protein sequence ID" value="CRG92930.1"/>
    <property type="molecule type" value="Genomic_DNA"/>
</dbReference>
<keyword evidence="4" id="KW-1185">Reference proteome</keyword>
<dbReference type="SUPFAM" id="SSF53474">
    <property type="entry name" value="alpha/beta-Hydrolases"/>
    <property type="match status" value="1"/>
</dbReference>
<dbReference type="AlphaFoldDB" id="A0A0U1MD34"/>
<reference evidence="3 4" key="1">
    <citation type="submission" date="2015-04" db="EMBL/GenBank/DDBJ databases">
        <authorList>
            <person name="Syromyatnikov M.Y."/>
            <person name="Popov V.N."/>
        </authorList>
    </citation>
    <scope>NUCLEOTIDE SEQUENCE [LARGE SCALE GENOMIC DNA]</scope>
    <source>
        <strain evidence="3">WF-38-12</strain>
    </source>
</reference>
<accession>A0A0U1MD34</accession>
<dbReference type="OrthoDB" id="2498029at2759"/>
<dbReference type="InterPro" id="IPR050266">
    <property type="entry name" value="AB_hydrolase_sf"/>
</dbReference>
<dbReference type="Pfam" id="PF00561">
    <property type="entry name" value="Abhydrolase_1"/>
    <property type="match status" value="1"/>
</dbReference>
<evidence type="ECO:0000313" key="4">
    <source>
        <dbReference type="Proteomes" id="UP000054383"/>
    </source>
</evidence>
<evidence type="ECO:0000313" key="3">
    <source>
        <dbReference type="EMBL" id="CRG92930.1"/>
    </source>
</evidence>
<sequence length="339" mass="36367">MPSNARTRSLVTSRGDFAVVDMASDSSTHPVGTVVMVPGFMGSKEDFLPMLLPLGRAGYRAVAIDGRGQHETGGFHPPTAYAREELARDLVAVVDALDAGPVHLLGHSYGALLARVAVLQTQGDTSLWRSMTLMNFGPAQVSELQRDRLNLLISVLDTMTLEDIWPYLDIQDTAPSDDVRDFMRSRWVANDPNHVKAAAEHLLTELDSTATLATLKLPKAIVSGSPDLTWDPDGVTNGARPLLLGGTDRRHSSDTTPSDESPEDVSHAGGGSEAASQVSSRAGRLAFSGAVGQARTFRVLTTTPLGVVPQSYSSLLAALWPRRLPVCPLVTVKIQQSRR</sequence>
<dbReference type="PANTHER" id="PTHR43798:SF33">
    <property type="entry name" value="HYDROLASE, PUTATIVE (AFU_ORTHOLOGUE AFUA_2G14860)-RELATED"/>
    <property type="match status" value="1"/>
</dbReference>
<name>A0A0U1MD34_TALIS</name>